<evidence type="ECO:0000313" key="2">
    <source>
        <dbReference type="Proteomes" id="UP000294114"/>
    </source>
</evidence>
<sequence length="81" mass="9521">MVLDDDIGKRLFRPIQRRDRHGNPLPPPSDEMLKLIITKMDEFPDWGPKRILAAIRRQRHDVSEELIRDVLAALRPANFPR</sequence>
<dbReference type="AlphaFoldDB" id="A0A4Q8BFJ1"/>
<dbReference type="EMBL" id="SHLD01000001">
    <property type="protein sequence ID" value="RZU76033.1"/>
    <property type="molecule type" value="Genomic_DNA"/>
</dbReference>
<name>A0A4Q8BFJ1_9ACTN</name>
<proteinExistence type="predicted"/>
<evidence type="ECO:0000313" key="1">
    <source>
        <dbReference type="EMBL" id="RZU76033.1"/>
    </source>
</evidence>
<organism evidence="1 2">
    <name type="scientific">Micromonospora kangleipakensis</name>
    <dbReference type="NCBI Taxonomy" id="1077942"/>
    <lineage>
        <taxon>Bacteria</taxon>
        <taxon>Bacillati</taxon>
        <taxon>Actinomycetota</taxon>
        <taxon>Actinomycetes</taxon>
        <taxon>Micromonosporales</taxon>
        <taxon>Micromonosporaceae</taxon>
        <taxon>Micromonospora</taxon>
    </lineage>
</organism>
<comment type="caution">
    <text evidence="1">The sequence shown here is derived from an EMBL/GenBank/DDBJ whole genome shotgun (WGS) entry which is preliminary data.</text>
</comment>
<keyword evidence="2" id="KW-1185">Reference proteome</keyword>
<dbReference type="RefSeq" id="WP_130336436.1">
    <property type="nucleotide sequence ID" value="NZ_SHLD01000001.1"/>
</dbReference>
<dbReference type="Proteomes" id="UP000294114">
    <property type="component" value="Unassembled WGS sequence"/>
</dbReference>
<accession>A0A4Q8BFJ1</accession>
<dbReference type="OrthoDB" id="9802241at2"/>
<protein>
    <submittedName>
        <fullName evidence="1">Uncharacterized protein</fullName>
    </submittedName>
</protein>
<reference evidence="1 2" key="1">
    <citation type="submission" date="2019-02" db="EMBL/GenBank/DDBJ databases">
        <title>Sequencing the genomes of 1000 actinobacteria strains.</title>
        <authorList>
            <person name="Klenk H.-P."/>
        </authorList>
    </citation>
    <scope>NUCLEOTIDE SEQUENCE [LARGE SCALE GENOMIC DNA]</scope>
    <source>
        <strain evidence="1 2">DSM 45612</strain>
    </source>
</reference>
<gene>
    <name evidence="1" type="ORF">EV384_4630</name>
</gene>